<organism evidence="4">
    <name type="scientific">Ascaris suum</name>
    <name type="common">Pig roundworm</name>
    <name type="synonym">Ascaris lumbricoides</name>
    <dbReference type="NCBI Taxonomy" id="6253"/>
    <lineage>
        <taxon>Eukaryota</taxon>
        <taxon>Metazoa</taxon>
        <taxon>Ecdysozoa</taxon>
        <taxon>Nematoda</taxon>
        <taxon>Chromadorea</taxon>
        <taxon>Rhabditida</taxon>
        <taxon>Spirurina</taxon>
        <taxon>Ascaridomorpha</taxon>
        <taxon>Ascaridoidea</taxon>
        <taxon>Ascarididae</taxon>
        <taxon>Ascaris</taxon>
    </lineage>
</organism>
<dbReference type="PANTHER" id="PTHR15545">
    <property type="entry name" value="PDZ DOMAIN CONTAINING RING FINGER PROTEIN 3, 4"/>
    <property type="match status" value="1"/>
</dbReference>
<feature type="compositionally biased region" description="Polar residues" evidence="2">
    <location>
        <begin position="323"/>
        <end position="339"/>
    </location>
</feature>
<feature type="coiled-coil region" evidence="1">
    <location>
        <begin position="258"/>
        <end position="292"/>
    </location>
</feature>
<dbReference type="Pfam" id="PF00595">
    <property type="entry name" value="PDZ"/>
    <property type="match status" value="1"/>
</dbReference>
<dbReference type="InterPro" id="IPR001478">
    <property type="entry name" value="PDZ"/>
</dbReference>
<feature type="region of interest" description="Disordered" evidence="2">
    <location>
        <begin position="1"/>
        <end position="28"/>
    </location>
</feature>
<dbReference type="SMART" id="SM00228">
    <property type="entry name" value="PDZ"/>
    <property type="match status" value="1"/>
</dbReference>
<feature type="compositionally biased region" description="Polar residues" evidence="2">
    <location>
        <begin position="1"/>
        <end position="23"/>
    </location>
</feature>
<feature type="region of interest" description="Disordered" evidence="2">
    <location>
        <begin position="221"/>
        <end position="248"/>
    </location>
</feature>
<accession>F1KWJ0</accession>
<evidence type="ECO:0000256" key="2">
    <source>
        <dbReference type="SAM" id="MobiDB-lite"/>
    </source>
</evidence>
<protein>
    <submittedName>
        <fullName evidence="4">E3 ubiquitin-protein ligase PDZRN3</fullName>
    </submittedName>
</protein>
<dbReference type="Gene3D" id="2.30.42.10">
    <property type="match status" value="1"/>
</dbReference>
<feature type="domain" description="PDZ" evidence="3">
    <location>
        <begin position="85"/>
        <end position="169"/>
    </location>
</feature>
<evidence type="ECO:0000256" key="1">
    <source>
        <dbReference type="SAM" id="Coils"/>
    </source>
</evidence>
<dbReference type="SUPFAM" id="SSF50156">
    <property type="entry name" value="PDZ domain-like"/>
    <property type="match status" value="1"/>
</dbReference>
<dbReference type="PANTHER" id="PTHR15545:SF8">
    <property type="entry name" value="SLO-INTERACTING PROTEIN 1"/>
    <property type="match status" value="1"/>
</dbReference>
<evidence type="ECO:0000313" key="4">
    <source>
        <dbReference type="EMBL" id="ADY42244.1"/>
    </source>
</evidence>
<evidence type="ECO:0000259" key="3">
    <source>
        <dbReference type="PROSITE" id="PS50106"/>
    </source>
</evidence>
<feature type="region of interest" description="Disordered" evidence="2">
    <location>
        <begin position="404"/>
        <end position="431"/>
    </location>
</feature>
<sequence>MISNAQNTSSSSHVHAGSQTHRSSIAPKRQKIAMHEYEEVKLDEQICVGTQTDPVSSDDEDRDISEHMDDYFEGECELNALEYEEVILKRSSSCHRLGLTLCYGATDDNDTDIFISEIESGSIADRDGRLRAGDQILQVNGEAIHSRLDAIEQFRSNRREITILLARTPQAEEDYEVNFDRNTGAGMCTASHEDDKGAFTDANSVNSAFEKDSGLSRMTDSDAEILPPPIDNSNSSPQNSSSKSVDADVRKIRRCGSDASLERELASLHREMETIRLECDRLISKHNSAERRVAQQVAKANSLMNTIGELSRGSEMQRRTDDTSSAYNTGGESCRSTPLKSEYPRPISNKNSAVQACRGSAEHVYHQLDDTTNYEALSQLPSTSQPHVKFRLPQYSVVLRESNFKKKSAPSSSSRKDTCSRISYKPGDTMYTSPDKLAETIALQQRLLRQAMIEQANMLKPHSGCNEKNGEPFEWKIKRRSDGTRYITKRPIRNRLLKEREEQLNKERTGISTDDDAMSELKTGRFWSREERKKHLERSKERKMRQHQMLAERQQRPSDQMIVQLSHKKMMRKKGQMLFDKFTTIQEFLAHGNRDPSNRSNEGILSVTTV</sequence>
<name>F1KWJ0_ASCSU</name>
<dbReference type="AlphaFoldDB" id="F1KWJ0"/>
<proteinExistence type="evidence at transcript level"/>
<reference evidence="4" key="1">
    <citation type="journal article" date="2011" name="Genome Res.">
        <title>Deep small RNA sequencing from the nematode Ascaris reveals conservation, functional diversification, and novel developmental profiles.</title>
        <authorList>
            <person name="Wang J."/>
            <person name="Czech B."/>
            <person name="Crunk A."/>
            <person name="Wallace A."/>
            <person name="Mitreva M."/>
            <person name="Hannon G.J."/>
            <person name="Davis R.E."/>
        </authorList>
    </citation>
    <scope>NUCLEOTIDE SEQUENCE</scope>
</reference>
<feature type="compositionally biased region" description="Low complexity" evidence="2">
    <location>
        <begin position="231"/>
        <end position="244"/>
    </location>
</feature>
<dbReference type="EMBL" id="JI167060">
    <property type="protein sequence ID" value="ADY42244.1"/>
    <property type="molecule type" value="mRNA"/>
</dbReference>
<dbReference type="PROSITE" id="PS50106">
    <property type="entry name" value="PDZ"/>
    <property type="match status" value="1"/>
</dbReference>
<feature type="region of interest" description="Disordered" evidence="2">
    <location>
        <begin position="312"/>
        <end position="344"/>
    </location>
</feature>
<dbReference type="InterPro" id="IPR036034">
    <property type="entry name" value="PDZ_sf"/>
</dbReference>
<dbReference type="InterPro" id="IPR051971">
    <property type="entry name" value="E3_ubiquitin-PDZ_ligase"/>
</dbReference>
<dbReference type="CDD" id="cd06716">
    <property type="entry name" value="PDZ2-PDZRN4-like"/>
    <property type="match status" value="1"/>
</dbReference>
<keyword evidence="1" id="KW-0175">Coiled coil</keyword>